<dbReference type="GO" id="GO:0016787">
    <property type="term" value="F:hydrolase activity"/>
    <property type="evidence" value="ECO:0007669"/>
    <property type="project" value="UniProtKB-KW"/>
</dbReference>
<comment type="cofactor">
    <cofactor evidence="1">
        <name>Mg(2+)</name>
        <dbReference type="ChEBI" id="CHEBI:18420"/>
    </cofactor>
</comment>
<keyword evidence="2" id="KW-0540">Nuclease</keyword>
<dbReference type="InterPro" id="IPR029060">
    <property type="entry name" value="PIN-like_dom_sf"/>
</dbReference>
<protein>
    <submittedName>
        <fullName evidence="8">Type II toxin-antitoxin system VapC family toxin</fullName>
    </submittedName>
</protein>
<dbReference type="PANTHER" id="PTHR33653">
    <property type="entry name" value="RIBONUCLEASE VAPC2"/>
    <property type="match status" value="1"/>
</dbReference>
<dbReference type="GeneID" id="73901469"/>
<gene>
    <name evidence="8" type="ORF">ACFOUR_17235</name>
</gene>
<feature type="domain" description="PIN" evidence="7">
    <location>
        <begin position="4"/>
        <end position="85"/>
    </location>
</feature>
<name>A0ABD5NT03_9EURY</name>
<comment type="similarity">
    <text evidence="6">Belongs to the PINc/VapC protein family.</text>
</comment>
<dbReference type="InterPro" id="IPR002716">
    <property type="entry name" value="PIN_dom"/>
</dbReference>
<sequence length="101" mass="10776">MQWVLAPVLAEAYYGAATERSTVTVDELRNHLLGYPRVDADEEIARIAGTLLAEADDENGGRCGVSWNDALIGATAESLDESVLTGTVVDFEALGVSVETY</sequence>
<keyword evidence="3" id="KW-0479">Metal-binding</keyword>
<proteinExistence type="inferred from homology"/>
<dbReference type="RefSeq" id="WP_343217309.1">
    <property type="nucleotide sequence ID" value="NZ_CP101824.1"/>
</dbReference>
<dbReference type="Pfam" id="PF01850">
    <property type="entry name" value="PIN"/>
    <property type="match status" value="1"/>
</dbReference>
<dbReference type="PANTHER" id="PTHR33653:SF1">
    <property type="entry name" value="RIBONUCLEASE VAPC2"/>
    <property type="match status" value="1"/>
</dbReference>
<evidence type="ECO:0000256" key="5">
    <source>
        <dbReference type="ARBA" id="ARBA00022842"/>
    </source>
</evidence>
<dbReference type="Gene3D" id="3.40.50.1010">
    <property type="entry name" value="5'-nuclease"/>
    <property type="match status" value="1"/>
</dbReference>
<keyword evidence="5" id="KW-0460">Magnesium</keyword>
<evidence type="ECO:0000313" key="9">
    <source>
        <dbReference type="Proteomes" id="UP001595846"/>
    </source>
</evidence>
<keyword evidence="4" id="KW-0378">Hydrolase</keyword>
<evidence type="ECO:0000256" key="4">
    <source>
        <dbReference type="ARBA" id="ARBA00022801"/>
    </source>
</evidence>
<evidence type="ECO:0000256" key="2">
    <source>
        <dbReference type="ARBA" id="ARBA00022722"/>
    </source>
</evidence>
<organism evidence="8 9">
    <name type="scientific">Halovivax cerinus</name>
    <dbReference type="NCBI Taxonomy" id="1487865"/>
    <lineage>
        <taxon>Archaea</taxon>
        <taxon>Methanobacteriati</taxon>
        <taxon>Methanobacteriota</taxon>
        <taxon>Stenosarchaea group</taxon>
        <taxon>Halobacteria</taxon>
        <taxon>Halobacteriales</taxon>
        <taxon>Natrialbaceae</taxon>
        <taxon>Halovivax</taxon>
    </lineage>
</organism>
<reference evidence="8 9" key="1">
    <citation type="journal article" date="2019" name="Int. J. Syst. Evol. Microbiol.">
        <title>The Global Catalogue of Microorganisms (GCM) 10K type strain sequencing project: providing services to taxonomists for standard genome sequencing and annotation.</title>
        <authorList>
            <consortium name="The Broad Institute Genomics Platform"/>
            <consortium name="The Broad Institute Genome Sequencing Center for Infectious Disease"/>
            <person name="Wu L."/>
            <person name="Ma J."/>
        </authorList>
    </citation>
    <scope>NUCLEOTIDE SEQUENCE [LARGE SCALE GENOMIC DNA]</scope>
    <source>
        <strain evidence="8 9">IBRC-M 10256</strain>
    </source>
</reference>
<dbReference type="SUPFAM" id="SSF88723">
    <property type="entry name" value="PIN domain-like"/>
    <property type="match status" value="1"/>
</dbReference>
<dbReference type="GO" id="GO:0004518">
    <property type="term" value="F:nuclease activity"/>
    <property type="evidence" value="ECO:0007669"/>
    <property type="project" value="UniProtKB-KW"/>
</dbReference>
<evidence type="ECO:0000256" key="3">
    <source>
        <dbReference type="ARBA" id="ARBA00022723"/>
    </source>
</evidence>
<keyword evidence="9" id="KW-1185">Reference proteome</keyword>
<dbReference type="InterPro" id="IPR050556">
    <property type="entry name" value="Type_II_TA_system_RNase"/>
</dbReference>
<accession>A0ABD5NT03</accession>
<evidence type="ECO:0000256" key="1">
    <source>
        <dbReference type="ARBA" id="ARBA00001946"/>
    </source>
</evidence>
<comment type="caution">
    <text evidence="8">The sequence shown here is derived from an EMBL/GenBank/DDBJ whole genome shotgun (WGS) entry which is preliminary data.</text>
</comment>
<dbReference type="Proteomes" id="UP001595846">
    <property type="component" value="Unassembled WGS sequence"/>
</dbReference>
<dbReference type="AlphaFoldDB" id="A0ABD5NT03"/>
<dbReference type="EMBL" id="JBHSAQ010000016">
    <property type="protein sequence ID" value="MFC3960107.1"/>
    <property type="molecule type" value="Genomic_DNA"/>
</dbReference>
<evidence type="ECO:0000256" key="6">
    <source>
        <dbReference type="ARBA" id="ARBA00038093"/>
    </source>
</evidence>
<evidence type="ECO:0000313" key="8">
    <source>
        <dbReference type="EMBL" id="MFC3960107.1"/>
    </source>
</evidence>
<dbReference type="GO" id="GO:0046872">
    <property type="term" value="F:metal ion binding"/>
    <property type="evidence" value="ECO:0007669"/>
    <property type="project" value="UniProtKB-KW"/>
</dbReference>
<evidence type="ECO:0000259" key="7">
    <source>
        <dbReference type="Pfam" id="PF01850"/>
    </source>
</evidence>